<dbReference type="EC" id="2.5.1.54" evidence="6"/>
<evidence type="ECO:0000256" key="6">
    <source>
        <dbReference type="RuleBase" id="RU363071"/>
    </source>
</evidence>
<feature type="binding site" evidence="5">
    <location>
        <position position="332"/>
    </location>
    <ligand>
        <name>phosphoenolpyruvate</name>
        <dbReference type="ChEBI" id="CHEBI:58702"/>
    </ligand>
</feature>
<keyword evidence="6" id="KW-0057">Aromatic amino acid biosynthesis</keyword>
<keyword evidence="5" id="KW-0464">Manganese</keyword>
<keyword evidence="5" id="KW-0170">Cobalt</keyword>
<proteinExistence type="inferred from homology"/>
<dbReference type="UniPathway" id="UPA00053">
    <property type="reaction ID" value="UER00084"/>
</dbReference>
<dbReference type="PANTHER" id="PTHR21337">
    <property type="entry name" value="PHOSPHO-2-DEHYDRO-3-DEOXYHEPTONATE ALDOLASE 1, 2"/>
    <property type="match status" value="1"/>
</dbReference>
<feature type="binding site" evidence="5">
    <location>
        <position position="150"/>
    </location>
    <ligand>
        <name>phosphoenolpyruvate</name>
        <dbReference type="ChEBI" id="CHEBI:58702"/>
    </ligand>
</feature>
<feature type="binding site" evidence="5">
    <location>
        <position position="467"/>
    </location>
    <ligand>
        <name>Mn(2+)</name>
        <dbReference type="ChEBI" id="CHEBI:29035"/>
    </ligand>
</feature>
<dbReference type="Proteomes" id="UP000247409">
    <property type="component" value="Unassembled WGS sequence"/>
</dbReference>
<feature type="binding site" evidence="5">
    <location>
        <begin position="309"/>
        <end position="310"/>
    </location>
    <ligand>
        <name>phosphoenolpyruvate</name>
        <dbReference type="ChEBI" id="CHEBI:58702"/>
    </ligand>
</feature>
<dbReference type="AlphaFoldDB" id="A0A2V3IFY8"/>
<evidence type="ECO:0000256" key="2">
    <source>
        <dbReference type="ARBA" id="ARBA00008911"/>
    </source>
</evidence>
<keyword evidence="6" id="KW-0028">Amino-acid biosynthesis</keyword>
<dbReference type="STRING" id="448386.A0A2V3IFY8"/>
<feature type="binding site" evidence="5">
    <location>
        <position position="437"/>
    </location>
    <ligand>
        <name>Mn(2+)</name>
        <dbReference type="ChEBI" id="CHEBI:29035"/>
    </ligand>
</feature>
<dbReference type="EMBL" id="NBIV01000249">
    <property type="protein sequence ID" value="PXF40962.1"/>
    <property type="molecule type" value="Genomic_DNA"/>
</dbReference>
<dbReference type="SUPFAM" id="SSF51569">
    <property type="entry name" value="Aldolase"/>
    <property type="match status" value="1"/>
</dbReference>
<feature type="binding site" evidence="5">
    <location>
        <position position="395"/>
    </location>
    <ligand>
        <name>Mn(2+)</name>
        <dbReference type="ChEBI" id="CHEBI:29035"/>
    </ligand>
</feature>
<feature type="binding site" evidence="5">
    <location>
        <position position="363"/>
    </location>
    <ligand>
        <name>phosphoenolpyruvate</name>
        <dbReference type="ChEBI" id="CHEBI:58702"/>
    </ligand>
</feature>
<dbReference type="GO" id="GO:0009423">
    <property type="term" value="P:chorismate biosynthetic process"/>
    <property type="evidence" value="ECO:0007669"/>
    <property type="project" value="UniProtKB-UniPathway"/>
</dbReference>
<protein>
    <recommendedName>
        <fullName evidence="6">Phospho-2-dehydro-3-deoxyheptonate aldolase</fullName>
        <ecNumber evidence="6">2.5.1.54</ecNumber>
    </recommendedName>
</protein>
<dbReference type="GO" id="GO:0009073">
    <property type="term" value="P:aromatic amino acid family biosynthetic process"/>
    <property type="evidence" value="ECO:0007669"/>
    <property type="project" value="UniProtKB-KW"/>
</dbReference>
<evidence type="ECO:0000256" key="4">
    <source>
        <dbReference type="ARBA" id="ARBA00047508"/>
    </source>
</evidence>
<name>A0A2V3IFY8_9FLOR</name>
<dbReference type="GO" id="GO:0003849">
    <property type="term" value="F:3-deoxy-7-phosphoheptulonate synthase activity"/>
    <property type="evidence" value="ECO:0007669"/>
    <property type="project" value="UniProtKB-EC"/>
</dbReference>
<keyword evidence="8" id="KW-1185">Reference proteome</keyword>
<dbReference type="InterPro" id="IPR002480">
    <property type="entry name" value="DAHP_synth_2"/>
</dbReference>
<sequence>MISPAFSTPVALPSSTRKLPSSACRRVPSAVLQEPAPPVAVPITPPLWTPSSWRTKRALQQPVYPDLEALQRVERQLHNQPSLVASGEMQALEQQLAAACTGDAFVLQGGDCAESFDESAHGLKSTLAALFKMAVVLMWGGKKHVVKIGRLAGQYGKPRSNDFETRDGVSLPSYRGENINAAAFTEEARIPDPNRMMRAYHTSAATSNLVRAFAGGGYGDLTRVKEWGMDWSLTTSRGRQYMATAERISEALSFIDTCGLSSKQPIMTSTEVYTSHEAILLPYEQALVRQDPFTDNFYACSGHFLWIGERTRGIDDAHVEFARGISNPIGVKAGPTMKPEELLRLCDVLNPNNTPGRLTVIIRMGADNILQNLPPLIRAVQREGRNVVWVTDSMHGNTFKTESGYKTRSWNRIMAEVKGFFTVHAAEGSIPGGLHFEMTGKEVTECVGGTLQVKSEHLPQRYESLCDPRLNQSQSLEMAFEVAEILRSMRDADYNV</sequence>
<comment type="similarity">
    <text evidence="2 6">Belongs to the class-II DAHP synthase family.</text>
</comment>
<evidence type="ECO:0000256" key="3">
    <source>
        <dbReference type="ARBA" id="ARBA00022679"/>
    </source>
</evidence>
<gene>
    <name evidence="7" type="ORF">BWQ96_09317</name>
</gene>
<dbReference type="Pfam" id="PF01474">
    <property type="entry name" value="DAHP_synth_2"/>
    <property type="match status" value="1"/>
</dbReference>
<keyword evidence="5" id="KW-0104">Cadmium</keyword>
<dbReference type="NCBIfam" id="TIGR01358">
    <property type="entry name" value="DAHP_synth_II"/>
    <property type="match status" value="1"/>
</dbReference>
<evidence type="ECO:0000256" key="5">
    <source>
        <dbReference type="PIRSR" id="PIRSR602480-1"/>
    </source>
</evidence>
<evidence type="ECO:0000313" key="8">
    <source>
        <dbReference type="Proteomes" id="UP000247409"/>
    </source>
</evidence>
<evidence type="ECO:0000313" key="7">
    <source>
        <dbReference type="EMBL" id="PXF40962.1"/>
    </source>
</evidence>
<dbReference type="PANTHER" id="PTHR21337:SF0">
    <property type="entry name" value="PHOSPHO-2-DEHYDRO-3-DEOXYHEPTONATE ALDOLASE"/>
    <property type="match status" value="1"/>
</dbReference>
<organism evidence="7 8">
    <name type="scientific">Gracilariopsis chorda</name>
    <dbReference type="NCBI Taxonomy" id="448386"/>
    <lineage>
        <taxon>Eukaryota</taxon>
        <taxon>Rhodophyta</taxon>
        <taxon>Florideophyceae</taxon>
        <taxon>Rhodymeniophycidae</taxon>
        <taxon>Gracilariales</taxon>
        <taxon>Gracilariaceae</taxon>
        <taxon>Gracilariopsis</taxon>
    </lineage>
</organism>
<accession>A0A2V3IFY8</accession>
<dbReference type="Gene3D" id="3.20.20.70">
    <property type="entry name" value="Aldolase class I"/>
    <property type="match status" value="2"/>
</dbReference>
<comment type="pathway">
    <text evidence="1 6">Metabolic intermediate biosynthesis; chorismate biosynthesis; chorismate from D-erythrose 4-phosphate and phosphoenolpyruvate: step 1/7.</text>
</comment>
<dbReference type="InterPro" id="IPR013785">
    <property type="entry name" value="Aldolase_TIM"/>
</dbReference>
<comment type="cofactor">
    <cofactor evidence="5">
        <name>Mn(2+)</name>
        <dbReference type="ChEBI" id="CHEBI:29035"/>
    </cofactor>
    <cofactor evidence="5">
        <name>Co(2+)</name>
        <dbReference type="ChEBI" id="CHEBI:48828"/>
    </cofactor>
    <cofactor evidence="5">
        <name>Cd(2+)</name>
        <dbReference type="ChEBI" id="CHEBI:48775"/>
    </cofactor>
    <text evidence="5">Binds 1 divalent cation per subunit. The enzyme is active with manganese, cobalt or cadmium ions.</text>
</comment>
<keyword evidence="3 6" id="KW-0808">Transferase</keyword>
<comment type="caution">
    <text evidence="7">The sequence shown here is derived from an EMBL/GenBank/DDBJ whole genome shotgun (WGS) entry which is preliminary data.</text>
</comment>
<dbReference type="OrthoDB" id="2338at2759"/>
<reference evidence="7 8" key="1">
    <citation type="journal article" date="2018" name="Mol. Biol. Evol.">
        <title>Analysis of the draft genome of the red seaweed Gracilariopsis chorda provides insights into genome size evolution in Rhodophyta.</title>
        <authorList>
            <person name="Lee J."/>
            <person name="Yang E.C."/>
            <person name="Graf L."/>
            <person name="Yang J.H."/>
            <person name="Qiu H."/>
            <person name="Zel Zion U."/>
            <person name="Chan C.X."/>
            <person name="Stephens T.G."/>
            <person name="Weber A.P.M."/>
            <person name="Boo G.H."/>
            <person name="Boo S.M."/>
            <person name="Kim K.M."/>
            <person name="Shin Y."/>
            <person name="Jung M."/>
            <person name="Lee S.J."/>
            <person name="Yim H.S."/>
            <person name="Lee J.H."/>
            <person name="Bhattacharya D."/>
            <person name="Yoon H.S."/>
        </authorList>
    </citation>
    <scope>NUCLEOTIDE SEQUENCE [LARGE SCALE GENOMIC DNA]</scope>
    <source>
        <strain evidence="7 8">SKKU-2015</strain>
        <tissue evidence="7">Whole body</tissue>
    </source>
</reference>
<dbReference type="GO" id="GO:0008652">
    <property type="term" value="P:amino acid biosynthetic process"/>
    <property type="evidence" value="ECO:0007669"/>
    <property type="project" value="UniProtKB-KW"/>
</dbReference>
<feature type="binding site" evidence="5">
    <location>
        <position position="112"/>
    </location>
    <ligand>
        <name>Mn(2+)</name>
        <dbReference type="ChEBI" id="CHEBI:29035"/>
    </ligand>
</feature>
<comment type="catalytic activity">
    <reaction evidence="4 6">
        <text>D-erythrose 4-phosphate + phosphoenolpyruvate + H2O = 7-phospho-2-dehydro-3-deoxy-D-arabino-heptonate + phosphate</text>
        <dbReference type="Rhea" id="RHEA:14717"/>
        <dbReference type="ChEBI" id="CHEBI:15377"/>
        <dbReference type="ChEBI" id="CHEBI:16897"/>
        <dbReference type="ChEBI" id="CHEBI:43474"/>
        <dbReference type="ChEBI" id="CHEBI:58394"/>
        <dbReference type="ChEBI" id="CHEBI:58702"/>
        <dbReference type="EC" id="2.5.1.54"/>
    </reaction>
</comment>
<evidence type="ECO:0000256" key="1">
    <source>
        <dbReference type="ARBA" id="ARBA00004688"/>
    </source>
</evidence>